<dbReference type="AlphaFoldDB" id="A0A2M7FM17"/>
<dbReference type="EMBL" id="PFFO01000170">
    <property type="protein sequence ID" value="PIW06932.1"/>
    <property type="molecule type" value="Genomic_DNA"/>
</dbReference>
<protein>
    <submittedName>
        <fullName evidence="2">Uncharacterized protein</fullName>
    </submittedName>
</protein>
<organism evidence="2 3">
    <name type="scientific">Candidatus Collierbacteria bacterium CG17_big_fil_post_rev_8_21_14_2_50_45_7</name>
    <dbReference type="NCBI Taxonomy" id="1974536"/>
    <lineage>
        <taxon>Bacteria</taxon>
        <taxon>Candidatus Collieribacteriota</taxon>
    </lineage>
</organism>
<gene>
    <name evidence="2" type="ORF">COW38_03885</name>
</gene>
<evidence type="ECO:0000313" key="2">
    <source>
        <dbReference type="EMBL" id="PIW06932.1"/>
    </source>
</evidence>
<keyword evidence="1" id="KW-1133">Transmembrane helix</keyword>
<comment type="caution">
    <text evidence="2">The sequence shown here is derived from an EMBL/GenBank/DDBJ whole genome shotgun (WGS) entry which is preliminary data.</text>
</comment>
<reference evidence="3" key="1">
    <citation type="submission" date="2017-09" db="EMBL/GenBank/DDBJ databases">
        <title>Depth-based differentiation of microbial function through sediment-hosted aquifers and enrichment of novel symbionts in the deep terrestrial subsurface.</title>
        <authorList>
            <person name="Probst A.J."/>
            <person name="Ladd B."/>
            <person name="Jarett J.K."/>
            <person name="Geller-Mcgrath D.E."/>
            <person name="Sieber C.M.K."/>
            <person name="Emerson J.B."/>
            <person name="Anantharaman K."/>
            <person name="Thomas B.C."/>
            <person name="Malmstrom R."/>
            <person name="Stieglmeier M."/>
            <person name="Klingl A."/>
            <person name="Woyke T."/>
            <person name="Ryan C.M."/>
            <person name="Banfield J.F."/>
        </authorList>
    </citation>
    <scope>NUCLEOTIDE SEQUENCE [LARGE SCALE GENOMIC DNA]</scope>
</reference>
<keyword evidence="1" id="KW-0812">Transmembrane</keyword>
<evidence type="ECO:0000256" key="1">
    <source>
        <dbReference type="SAM" id="Phobius"/>
    </source>
</evidence>
<name>A0A2M7FM17_9BACT</name>
<keyword evidence="1" id="KW-0472">Membrane</keyword>
<sequence>MYTLGVKKNRGFWRSLEKYSWGVARRSPLPWQWIGVGMVFVVMVSSFLNVKNSTVGARELRDVIEKAIERGDYFLAEHLYQTEGKQVLGSSSELEDKIYPERVVERRIAELEGRLEEYPGNREIYLILANLYQQLEGTRVDTGVDPYKDKATEYREKARVLDPNHVIFAGE</sequence>
<dbReference type="Proteomes" id="UP000230556">
    <property type="component" value="Unassembled WGS sequence"/>
</dbReference>
<evidence type="ECO:0000313" key="3">
    <source>
        <dbReference type="Proteomes" id="UP000230556"/>
    </source>
</evidence>
<accession>A0A2M7FM17</accession>
<feature type="transmembrane region" description="Helical" evidence="1">
    <location>
        <begin position="31"/>
        <end position="50"/>
    </location>
</feature>
<proteinExistence type="predicted"/>